<keyword evidence="1" id="KW-1133">Transmembrane helix</keyword>
<comment type="caution">
    <text evidence="2">The sequence shown here is derived from an EMBL/GenBank/DDBJ whole genome shotgun (WGS) entry which is preliminary data.</text>
</comment>
<sequence>MRYTDYDVLILLTIILGGLCTVGFIGGVASTMTIPNISARVVESIPLLFGP</sequence>
<gene>
    <name evidence="2" type="ORF">PIIN_11654</name>
</gene>
<name>G4U283_SERID</name>
<feature type="transmembrane region" description="Helical" evidence="1">
    <location>
        <begin position="6"/>
        <end position="30"/>
    </location>
</feature>
<reference evidence="2 3" key="1">
    <citation type="journal article" date="2011" name="PLoS Pathog.">
        <title>Endophytic Life Strategies Decoded by Genome and Transcriptome Analyses of the Mutualistic Root Symbiont Piriformospora indica.</title>
        <authorList>
            <person name="Zuccaro A."/>
            <person name="Lahrmann U."/>
            <person name="Guldener U."/>
            <person name="Langen G."/>
            <person name="Pfiffi S."/>
            <person name="Biedenkopf D."/>
            <person name="Wong P."/>
            <person name="Samans B."/>
            <person name="Grimm C."/>
            <person name="Basiewicz M."/>
            <person name="Murat C."/>
            <person name="Martin F."/>
            <person name="Kogel K.H."/>
        </authorList>
    </citation>
    <scope>NUCLEOTIDE SEQUENCE [LARGE SCALE GENOMIC DNA]</scope>
    <source>
        <strain evidence="2 3">DSM 11827</strain>
    </source>
</reference>
<accession>G4U283</accession>
<protein>
    <submittedName>
        <fullName evidence="2">Uncharacterized protein</fullName>
    </submittedName>
</protein>
<proteinExistence type="predicted"/>
<dbReference type="InParanoid" id="G4U283"/>
<dbReference type="EMBL" id="CAFZ01001848">
    <property type="protein sequence ID" value="CCA77676.1"/>
    <property type="molecule type" value="Genomic_DNA"/>
</dbReference>
<evidence type="ECO:0000313" key="3">
    <source>
        <dbReference type="Proteomes" id="UP000007148"/>
    </source>
</evidence>
<keyword evidence="1" id="KW-0812">Transmembrane</keyword>
<evidence type="ECO:0000256" key="1">
    <source>
        <dbReference type="SAM" id="Phobius"/>
    </source>
</evidence>
<dbReference type="Proteomes" id="UP000007148">
    <property type="component" value="Unassembled WGS sequence"/>
</dbReference>
<dbReference type="HOGENOM" id="CLU_3107236_0_0_1"/>
<evidence type="ECO:0000313" key="2">
    <source>
        <dbReference type="EMBL" id="CCA77676.1"/>
    </source>
</evidence>
<keyword evidence="1" id="KW-0472">Membrane</keyword>
<organism evidence="2 3">
    <name type="scientific">Serendipita indica (strain DSM 11827)</name>
    <name type="common">Root endophyte fungus</name>
    <name type="synonym">Piriformospora indica</name>
    <dbReference type="NCBI Taxonomy" id="1109443"/>
    <lineage>
        <taxon>Eukaryota</taxon>
        <taxon>Fungi</taxon>
        <taxon>Dikarya</taxon>
        <taxon>Basidiomycota</taxon>
        <taxon>Agaricomycotina</taxon>
        <taxon>Agaricomycetes</taxon>
        <taxon>Sebacinales</taxon>
        <taxon>Serendipitaceae</taxon>
        <taxon>Serendipita</taxon>
    </lineage>
</organism>
<keyword evidence="3" id="KW-1185">Reference proteome</keyword>
<dbReference type="AlphaFoldDB" id="G4U283"/>